<dbReference type="InterPro" id="IPR012337">
    <property type="entry name" value="RNaseH-like_sf"/>
</dbReference>
<dbReference type="InterPro" id="IPR036397">
    <property type="entry name" value="RNaseH_sf"/>
</dbReference>
<dbReference type="InterPro" id="IPR008042">
    <property type="entry name" value="Retrotrans_Pao"/>
</dbReference>
<evidence type="ECO:0000259" key="1">
    <source>
        <dbReference type="PROSITE" id="PS50994"/>
    </source>
</evidence>
<feature type="domain" description="Integrase catalytic" evidence="1">
    <location>
        <begin position="101"/>
        <end position="240"/>
    </location>
</feature>
<reference evidence="2 3" key="1">
    <citation type="journal article" date="2021" name="Elife">
        <title>Chloroplast acquisition without the gene transfer in kleptoplastic sea slugs, Plakobranchus ocellatus.</title>
        <authorList>
            <person name="Maeda T."/>
            <person name="Takahashi S."/>
            <person name="Yoshida T."/>
            <person name="Shimamura S."/>
            <person name="Takaki Y."/>
            <person name="Nagai Y."/>
            <person name="Toyoda A."/>
            <person name="Suzuki Y."/>
            <person name="Arimoto A."/>
            <person name="Ishii H."/>
            <person name="Satoh N."/>
            <person name="Nishiyama T."/>
            <person name="Hasebe M."/>
            <person name="Maruyama T."/>
            <person name="Minagawa J."/>
            <person name="Obokata J."/>
            <person name="Shigenobu S."/>
        </authorList>
    </citation>
    <scope>NUCLEOTIDE SEQUENCE [LARGE SCALE GENOMIC DNA]</scope>
</reference>
<dbReference type="Proteomes" id="UP000735302">
    <property type="component" value="Unassembled WGS sequence"/>
</dbReference>
<protein>
    <recommendedName>
        <fullName evidence="1">Integrase catalytic domain-containing protein</fullName>
    </recommendedName>
</protein>
<dbReference type="AlphaFoldDB" id="A0AAV4BZQ8"/>
<gene>
    <name evidence="2" type="ORF">PoB_005224900</name>
</gene>
<dbReference type="EMBL" id="BLXT01005772">
    <property type="protein sequence ID" value="GFO25744.1"/>
    <property type="molecule type" value="Genomic_DNA"/>
</dbReference>
<accession>A0AAV4BZQ8</accession>
<dbReference type="GO" id="GO:0015074">
    <property type="term" value="P:DNA integration"/>
    <property type="evidence" value="ECO:0007669"/>
    <property type="project" value="InterPro"/>
</dbReference>
<evidence type="ECO:0000313" key="2">
    <source>
        <dbReference type="EMBL" id="GFO25744.1"/>
    </source>
</evidence>
<dbReference type="PANTHER" id="PTHR47331">
    <property type="entry name" value="PHD-TYPE DOMAIN-CONTAINING PROTEIN"/>
    <property type="match status" value="1"/>
</dbReference>
<organism evidence="2 3">
    <name type="scientific">Plakobranchus ocellatus</name>
    <dbReference type="NCBI Taxonomy" id="259542"/>
    <lineage>
        <taxon>Eukaryota</taxon>
        <taxon>Metazoa</taxon>
        <taxon>Spiralia</taxon>
        <taxon>Lophotrochozoa</taxon>
        <taxon>Mollusca</taxon>
        <taxon>Gastropoda</taxon>
        <taxon>Heterobranchia</taxon>
        <taxon>Euthyneura</taxon>
        <taxon>Panpulmonata</taxon>
        <taxon>Sacoglossa</taxon>
        <taxon>Placobranchoidea</taxon>
        <taxon>Plakobranchidae</taxon>
        <taxon>Plakobranchus</taxon>
    </lineage>
</organism>
<dbReference type="Pfam" id="PF18701">
    <property type="entry name" value="DUF5641"/>
    <property type="match status" value="1"/>
</dbReference>
<proteinExistence type="predicted"/>
<dbReference type="GO" id="GO:0003676">
    <property type="term" value="F:nucleic acid binding"/>
    <property type="evidence" value="ECO:0007669"/>
    <property type="project" value="InterPro"/>
</dbReference>
<name>A0AAV4BZQ8_9GAST</name>
<evidence type="ECO:0000313" key="3">
    <source>
        <dbReference type="Proteomes" id="UP000735302"/>
    </source>
</evidence>
<dbReference type="InterPro" id="IPR040676">
    <property type="entry name" value="DUF5641"/>
</dbReference>
<dbReference type="SUPFAM" id="SSF53098">
    <property type="entry name" value="Ribonuclease H-like"/>
    <property type="match status" value="1"/>
</dbReference>
<sequence>MGYEWDEVLPKQFQGGIQDWVVGLKEIKATGRCLVACRQETGKKSILIVDASEKAYCTCIYLKSTNEQSTQITLVATKVRAAPLRRLRCLDLNFYLPFLELDYSITRVLHLELVDSLSVDDFILTFRRFVARRALPSIIYSDNAKTFKAANSLLQSHFGKEIVCWKNICPLSPNWGGWWERLVGSVKSSLRKSLGRQTVNKVDIETILREIEACVNSRPLMHIAEKGKILAPSHFLIGRATPLTSTELNNFEQVINLSEREELEESLTERFWQIWKTEYLRNLPPLTLKSKKTNNSLQLGSVVLIRDEKKPRM</sequence>
<dbReference type="Pfam" id="PF05380">
    <property type="entry name" value="Peptidase_A17"/>
    <property type="match status" value="1"/>
</dbReference>
<dbReference type="Gene3D" id="3.30.420.10">
    <property type="entry name" value="Ribonuclease H-like superfamily/Ribonuclease H"/>
    <property type="match status" value="1"/>
</dbReference>
<dbReference type="PROSITE" id="PS50994">
    <property type="entry name" value="INTEGRASE"/>
    <property type="match status" value="1"/>
</dbReference>
<keyword evidence="3" id="KW-1185">Reference proteome</keyword>
<comment type="caution">
    <text evidence="2">The sequence shown here is derived from an EMBL/GenBank/DDBJ whole genome shotgun (WGS) entry which is preliminary data.</text>
</comment>
<dbReference type="InterPro" id="IPR001584">
    <property type="entry name" value="Integrase_cat-core"/>
</dbReference>